<dbReference type="RefSeq" id="WP_225251547.1">
    <property type="nucleotide sequence ID" value="NZ_JAIWIU010000138.1"/>
</dbReference>
<dbReference type="Proteomes" id="UP001199044">
    <property type="component" value="Unassembled WGS sequence"/>
</dbReference>
<name>A0ABS7YQN2_9VIBR</name>
<comment type="caution">
    <text evidence="1">The sequence shown here is derived from an EMBL/GenBank/DDBJ whole genome shotgun (WGS) entry which is preliminary data.</text>
</comment>
<gene>
    <name evidence="1" type="ORF">LDJ79_17810</name>
</gene>
<dbReference type="EMBL" id="JAIWIU010000138">
    <property type="protein sequence ID" value="MCA2017981.1"/>
    <property type="molecule type" value="Genomic_DNA"/>
</dbReference>
<sequence length="104" mass="12005">MSDNTHIENSQELFSVPCMPIEYELFLAVCEAHDFDSTSLTMSEVNRLIGHLNNVDNYKYKNFTSFQLNQWIERLKYQLTNSLILLNASGRKNPKLNISCSLSL</sequence>
<keyword evidence="2" id="KW-1185">Reference proteome</keyword>
<proteinExistence type="predicted"/>
<accession>A0ABS7YQN2</accession>
<evidence type="ECO:0000313" key="1">
    <source>
        <dbReference type="EMBL" id="MCA2017981.1"/>
    </source>
</evidence>
<reference evidence="2" key="1">
    <citation type="submission" date="2023-07" db="EMBL/GenBank/DDBJ databases">
        <title>Molecular identification of indigenous halophilic bacteria isolated from red sea cost, biodegradation of synthetic dyes and assessment of degraded metabolite toxicity.</title>
        <authorList>
            <person name="Chaieb K."/>
            <person name="Altayb H.N."/>
        </authorList>
    </citation>
    <scope>NUCLEOTIDE SEQUENCE [LARGE SCALE GENOMIC DNA]</scope>
    <source>
        <strain evidence="2">K20</strain>
    </source>
</reference>
<protein>
    <submittedName>
        <fullName evidence="1">Uncharacterized protein</fullName>
    </submittedName>
</protein>
<organism evidence="1 2">
    <name type="scientific">Vibrio tritonius</name>
    <dbReference type="NCBI Taxonomy" id="1435069"/>
    <lineage>
        <taxon>Bacteria</taxon>
        <taxon>Pseudomonadati</taxon>
        <taxon>Pseudomonadota</taxon>
        <taxon>Gammaproteobacteria</taxon>
        <taxon>Vibrionales</taxon>
        <taxon>Vibrionaceae</taxon>
        <taxon>Vibrio</taxon>
    </lineage>
</organism>
<evidence type="ECO:0000313" key="2">
    <source>
        <dbReference type="Proteomes" id="UP001199044"/>
    </source>
</evidence>